<reference evidence="8 9" key="1">
    <citation type="journal article" date="2014" name="World J. Microbiol. Biotechnol.">
        <title>Biodiversity and physiological characteristics of Antarctic and Arctic lichens-associated bacteria.</title>
        <authorList>
            <person name="Lee Y.M."/>
            <person name="Kim E.H."/>
            <person name="Lee H.K."/>
            <person name="Hong S.G."/>
        </authorList>
    </citation>
    <scope>NUCLEOTIDE SEQUENCE [LARGE SCALE GENOMIC DNA]</scope>
    <source>
        <strain evidence="8 9">PAMC 26569</strain>
    </source>
</reference>
<dbReference type="GO" id="GO:0009279">
    <property type="term" value="C:cell outer membrane"/>
    <property type="evidence" value="ECO:0007669"/>
    <property type="project" value="UniProtKB-SubCell"/>
</dbReference>
<feature type="domain" description="Organic solvent tolerance-like N-terminal" evidence="6">
    <location>
        <begin position="76"/>
        <end position="145"/>
    </location>
</feature>
<organism evidence="8 9">
    <name type="scientific">Lichenicola cladoniae</name>
    <dbReference type="NCBI Taxonomy" id="1484109"/>
    <lineage>
        <taxon>Bacteria</taxon>
        <taxon>Pseudomonadati</taxon>
        <taxon>Pseudomonadota</taxon>
        <taxon>Alphaproteobacteria</taxon>
        <taxon>Acetobacterales</taxon>
        <taxon>Acetobacteraceae</taxon>
        <taxon>Lichenicola</taxon>
    </lineage>
</organism>
<keyword evidence="1 4" id="KW-0732">Signal</keyword>
<evidence type="ECO:0000256" key="2">
    <source>
        <dbReference type="ARBA" id="ARBA00023136"/>
    </source>
</evidence>
<dbReference type="InterPro" id="IPR020889">
    <property type="entry name" value="LipoPS_assembly_LptD"/>
</dbReference>
<gene>
    <name evidence="4" type="primary">lptD</name>
    <name evidence="8" type="ORF">HN018_05805</name>
</gene>
<evidence type="ECO:0000313" key="8">
    <source>
        <dbReference type="EMBL" id="QKE89626.1"/>
    </source>
</evidence>
<evidence type="ECO:0000256" key="3">
    <source>
        <dbReference type="ARBA" id="ARBA00023237"/>
    </source>
</evidence>
<dbReference type="PANTHER" id="PTHR30189">
    <property type="entry name" value="LPS-ASSEMBLY PROTEIN"/>
    <property type="match status" value="1"/>
</dbReference>
<keyword evidence="2 4" id="KW-0472">Membrane</keyword>
<keyword evidence="3 4" id="KW-0998">Cell outer membrane</keyword>
<dbReference type="AlphaFoldDB" id="A0A6M8HMT9"/>
<dbReference type="KEGG" id="lck:HN018_05805"/>
<dbReference type="GO" id="GO:0043165">
    <property type="term" value="P:Gram-negative-bacterium-type cell outer membrane assembly"/>
    <property type="evidence" value="ECO:0007669"/>
    <property type="project" value="UniProtKB-UniRule"/>
</dbReference>
<proteinExistence type="inferred from homology"/>
<sequence>MRRFAAPALRTPCPCATGAPLPRRLWRSRTIMVVAGLSGIALAGAPFQAARAQFSMPRAGAGKGAPLARNEPVTFRSDDVSYDSKGGLVTWTGHVEIWQNDHILRADKVTFDRNTNVAAASGHVAIVEPDGQVLFSDYAELTQGLREGVMTNMRALLAMNGKLAANGSRRTDGKVNEMSRAVYTSCKICAQHPERPPFWQIRAYDATDDLEHHRMEYRDMYLDMFGVPVGYLPFFSTPDPSVKRQSGLLLGDISPSDKHLGTYITLPYFWAVNRSTDITFVPLISSSTGPQLTTQYRERFNTGIVHLTGAVAYDTNDQGGYYSGTNYIAPSNDKGLQGYLFAHTQFSLNENWRYGADVNLASSANYMRDYRITGYGADVLGSNLYLEGFGVGSYSRIDSSFYQGLNTGVINQSELPFVLPRYLYSYMGEPDALGGRLSVNTNDFNIYRPNGNSDQRLQLSLNYDRPFRNALGQVFVVTGHVDSELYKATKLDLLPAYSTVNAATTIQALPTVAVKMNWPFLKTLKNGSVIVEPIVQLIAAPNSGNSTTRNRPNEDSLDYEFTDTTLFSLNRHEGVDRLDGGMRANVGLHANWTFNNHQIDALVGESYQEHIDRNQLPNSGLGTHASDIVSRLSFTPTRWLDFTARDRMDHNSGQTRFADGLITAGVPLLSVTGGYIYNSKSYYYYYNNNPYTVGPPAAYFVPTNEATLGASSTYKAYRVSAYGRRDLASNRFVALGADLAYTNDCFIFDVAFNRRYTTINGDSGDTSILFTLTFKTLGTFPVNG</sequence>
<dbReference type="Proteomes" id="UP000500767">
    <property type="component" value="Chromosome"/>
</dbReference>
<name>A0A6M8HMT9_9PROT</name>
<dbReference type="HAMAP" id="MF_01411">
    <property type="entry name" value="LPS_assembly_LptD"/>
    <property type="match status" value="1"/>
</dbReference>
<dbReference type="InterPro" id="IPR005653">
    <property type="entry name" value="OstA-like_N"/>
</dbReference>
<dbReference type="Pfam" id="PF04453">
    <property type="entry name" value="LptD"/>
    <property type="match status" value="1"/>
</dbReference>
<feature type="domain" description="LptD C-terminal" evidence="7">
    <location>
        <begin position="338"/>
        <end position="691"/>
    </location>
</feature>
<comment type="function">
    <text evidence="4">Involved in the assembly of lipopolysaccharide (LPS) at the surface of the outer membrane.</text>
</comment>
<comment type="caution">
    <text evidence="4">Lacks conserved residue(s) required for the propagation of feature annotation.</text>
</comment>
<dbReference type="GO" id="GO:0015920">
    <property type="term" value="P:lipopolysaccharide transport"/>
    <property type="evidence" value="ECO:0007669"/>
    <property type="project" value="InterPro"/>
</dbReference>
<comment type="subunit">
    <text evidence="4">Component of the lipopolysaccharide transport and assembly complex.</text>
</comment>
<evidence type="ECO:0000259" key="6">
    <source>
        <dbReference type="Pfam" id="PF03968"/>
    </source>
</evidence>
<evidence type="ECO:0000256" key="5">
    <source>
        <dbReference type="SAM" id="Phobius"/>
    </source>
</evidence>
<evidence type="ECO:0000259" key="7">
    <source>
        <dbReference type="Pfam" id="PF04453"/>
    </source>
</evidence>
<dbReference type="PANTHER" id="PTHR30189:SF1">
    <property type="entry name" value="LPS-ASSEMBLY PROTEIN LPTD"/>
    <property type="match status" value="1"/>
</dbReference>
<evidence type="ECO:0000256" key="4">
    <source>
        <dbReference type="HAMAP-Rule" id="MF_01411"/>
    </source>
</evidence>
<evidence type="ECO:0000313" key="9">
    <source>
        <dbReference type="Proteomes" id="UP000500767"/>
    </source>
</evidence>
<feature type="transmembrane region" description="Helical" evidence="5">
    <location>
        <begin position="31"/>
        <end position="49"/>
    </location>
</feature>
<dbReference type="GO" id="GO:1990351">
    <property type="term" value="C:transporter complex"/>
    <property type="evidence" value="ECO:0007669"/>
    <property type="project" value="TreeGrafter"/>
</dbReference>
<comment type="similarity">
    <text evidence="4">Belongs to the LptD family.</text>
</comment>
<dbReference type="InterPro" id="IPR050218">
    <property type="entry name" value="LptD"/>
</dbReference>
<dbReference type="Gene3D" id="2.60.450.10">
    <property type="entry name" value="Lipopolysaccharide (LPS) transport protein A like domain"/>
    <property type="match status" value="1"/>
</dbReference>
<dbReference type="Pfam" id="PF03968">
    <property type="entry name" value="LptD_N"/>
    <property type="match status" value="1"/>
</dbReference>
<keyword evidence="5" id="KW-1133">Transmembrane helix</keyword>
<accession>A0A6M8HMT9</accession>
<keyword evidence="5" id="KW-0812">Transmembrane</keyword>
<dbReference type="InterPro" id="IPR007543">
    <property type="entry name" value="LptD_C"/>
</dbReference>
<comment type="subcellular location">
    <subcellularLocation>
        <location evidence="4">Cell outer membrane</location>
    </subcellularLocation>
</comment>
<dbReference type="RefSeq" id="WP_171834614.1">
    <property type="nucleotide sequence ID" value="NZ_CP053708.1"/>
</dbReference>
<protein>
    <recommendedName>
        <fullName evidence="4">LPS-assembly protein LptD</fullName>
    </recommendedName>
</protein>
<keyword evidence="9" id="KW-1185">Reference proteome</keyword>
<dbReference type="EMBL" id="CP053708">
    <property type="protein sequence ID" value="QKE89626.1"/>
    <property type="molecule type" value="Genomic_DNA"/>
</dbReference>
<evidence type="ECO:0000256" key="1">
    <source>
        <dbReference type="ARBA" id="ARBA00022729"/>
    </source>
</evidence>